<dbReference type="AlphaFoldDB" id="A0A067MNE2"/>
<sequence length="234" mass="25009">MESREGGNKAESCPERNIGKQSSYESEDSGKKSADSDQDEVDRCVKDGDEREQRDDTANKWSDGSNDVSEDGGEKRSNSGKQISGKASNGPQSQNGMSSITECLDDVVHSNGGIHGNGNCNIDDKGSQDRDFGSYGRLQRLEDGGKIVDSGTLGNCISLAFCHLSDGDGAGADEGAEGNEEKNECDEASGEHYEFSERGGSVWALKRAEDSGVRCPLYRAPVVQKSHKQGSRMG</sequence>
<name>A0A067MNE2_BOTB1</name>
<feature type="compositionally biased region" description="Basic and acidic residues" evidence="1">
    <location>
        <begin position="28"/>
        <end position="58"/>
    </location>
</feature>
<feature type="region of interest" description="Disordered" evidence="1">
    <location>
        <begin position="1"/>
        <end position="108"/>
    </location>
</feature>
<dbReference type="HOGENOM" id="CLU_1184851_0_0_1"/>
<keyword evidence="3" id="KW-1185">Reference proteome</keyword>
<feature type="compositionally biased region" description="Basic and acidic residues" evidence="1">
    <location>
        <begin position="1"/>
        <end position="18"/>
    </location>
</feature>
<dbReference type="InParanoid" id="A0A067MNE2"/>
<evidence type="ECO:0000313" key="3">
    <source>
        <dbReference type="Proteomes" id="UP000027195"/>
    </source>
</evidence>
<evidence type="ECO:0000256" key="1">
    <source>
        <dbReference type="SAM" id="MobiDB-lite"/>
    </source>
</evidence>
<feature type="region of interest" description="Disordered" evidence="1">
    <location>
        <begin position="170"/>
        <end position="191"/>
    </location>
</feature>
<dbReference type="EMBL" id="KL198044">
    <property type="protein sequence ID" value="KDQ13367.1"/>
    <property type="molecule type" value="Genomic_DNA"/>
</dbReference>
<gene>
    <name evidence="2" type="ORF">BOTBODRAFT_33688</name>
</gene>
<dbReference type="Proteomes" id="UP000027195">
    <property type="component" value="Unassembled WGS sequence"/>
</dbReference>
<evidence type="ECO:0000313" key="2">
    <source>
        <dbReference type="EMBL" id="KDQ13367.1"/>
    </source>
</evidence>
<proteinExistence type="predicted"/>
<feature type="compositionally biased region" description="Polar residues" evidence="1">
    <location>
        <begin position="79"/>
        <end position="101"/>
    </location>
</feature>
<organism evidence="2 3">
    <name type="scientific">Botryobasidium botryosum (strain FD-172 SS1)</name>
    <dbReference type="NCBI Taxonomy" id="930990"/>
    <lineage>
        <taxon>Eukaryota</taxon>
        <taxon>Fungi</taxon>
        <taxon>Dikarya</taxon>
        <taxon>Basidiomycota</taxon>
        <taxon>Agaricomycotina</taxon>
        <taxon>Agaricomycetes</taxon>
        <taxon>Cantharellales</taxon>
        <taxon>Botryobasidiaceae</taxon>
        <taxon>Botryobasidium</taxon>
    </lineage>
</organism>
<reference evidence="3" key="1">
    <citation type="journal article" date="2014" name="Proc. Natl. Acad. Sci. U.S.A.">
        <title>Extensive sampling of basidiomycete genomes demonstrates inadequacy of the white-rot/brown-rot paradigm for wood decay fungi.</title>
        <authorList>
            <person name="Riley R."/>
            <person name="Salamov A.A."/>
            <person name="Brown D.W."/>
            <person name="Nagy L.G."/>
            <person name="Floudas D."/>
            <person name="Held B.W."/>
            <person name="Levasseur A."/>
            <person name="Lombard V."/>
            <person name="Morin E."/>
            <person name="Otillar R."/>
            <person name="Lindquist E.A."/>
            <person name="Sun H."/>
            <person name="LaButti K.M."/>
            <person name="Schmutz J."/>
            <person name="Jabbour D."/>
            <person name="Luo H."/>
            <person name="Baker S.E."/>
            <person name="Pisabarro A.G."/>
            <person name="Walton J.D."/>
            <person name="Blanchette R.A."/>
            <person name="Henrissat B."/>
            <person name="Martin F."/>
            <person name="Cullen D."/>
            <person name="Hibbett D.S."/>
            <person name="Grigoriev I.V."/>
        </authorList>
    </citation>
    <scope>NUCLEOTIDE SEQUENCE [LARGE SCALE GENOMIC DNA]</scope>
    <source>
        <strain evidence="3">FD-172 SS1</strain>
    </source>
</reference>
<feature type="compositionally biased region" description="Acidic residues" evidence="1">
    <location>
        <begin position="174"/>
        <end position="188"/>
    </location>
</feature>
<accession>A0A067MNE2</accession>
<protein>
    <submittedName>
        <fullName evidence="2">Uncharacterized protein</fullName>
    </submittedName>
</protein>